<accession>A0ABU2LWP5</accession>
<gene>
    <name evidence="2" type="ORF">RNC47_27225</name>
</gene>
<dbReference type="SUPFAM" id="SSF47336">
    <property type="entry name" value="ACP-like"/>
    <property type="match status" value="1"/>
</dbReference>
<dbReference type="EMBL" id="JAVREM010000052">
    <property type="protein sequence ID" value="MDT0322029.1"/>
    <property type="molecule type" value="Genomic_DNA"/>
</dbReference>
<reference evidence="3" key="1">
    <citation type="submission" date="2023-07" db="EMBL/GenBank/DDBJ databases">
        <title>30 novel species of actinomycetes from the DSMZ collection.</title>
        <authorList>
            <person name="Nouioui I."/>
        </authorList>
    </citation>
    <scope>NUCLEOTIDE SEQUENCE [LARGE SCALE GENOMIC DNA]</scope>
    <source>
        <strain evidence="3">DSM 44918</strain>
    </source>
</reference>
<comment type="caution">
    <text evidence="2">The sequence shown here is derived from an EMBL/GenBank/DDBJ whole genome shotgun (WGS) entry which is preliminary data.</text>
</comment>
<feature type="domain" description="Carrier" evidence="1">
    <location>
        <begin position="5"/>
        <end position="56"/>
    </location>
</feature>
<dbReference type="InterPro" id="IPR036736">
    <property type="entry name" value="ACP-like_sf"/>
</dbReference>
<sequence>MYQMLATLLIEEFGIEADSVRPEATFRALELDSLSLTELAVIVTERTGRLVDDIDLDTPLHAAAERYATATAGV</sequence>
<proteinExistence type="predicted"/>
<evidence type="ECO:0000313" key="2">
    <source>
        <dbReference type="EMBL" id="MDT0322029.1"/>
    </source>
</evidence>
<dbReference type="RefSeq" id="WP_311602416.1">
    <property type="nucleotide sequence ID" value="NZ_JAVREM010000052.1"/>
</dbReference>
<protein>
    <submittedName>
        <fullName evidence="2">Phosphopantetheine-binding protein</fullName>
    </submittedName>
</protein>
<evidence type="ECO:0000313" key="3">
    <source>
        <dbReference type="Proteomes" id="UP001183420"/>
    </source>
</evidence>
<organism evidence="2 3">
    <name type="scientific">Streptomyces millisiae</name>
    <dbReference type="NCBI Taxonomy" id="3075542"/>
    <lineage>
        <taxon>Bacteria</taxon>
        <taxon>Bacillati</taxon>
        <taxon>Actinomycetota</taxon>
        <taxon>Actinomycetes</taxon>
        <taxon>Kitasatosporales</taxon>
        <taxon>Streptomycetaceae</taxon>
        <taxon>Streptomyces</taxon>
    </lineage>
</organism>
<dbReference type="InterPro" id="IPR009081">
    <property type="entry name" value="PP-bd_ACP"/>
</dbReference>
<dbReference type="Pfam" id="PF00550">
    <property type="entry name" value="PP-binding"/>
    <property type="match status" value="1"/>
</dbReference>
<name>A0ABU2LWP5_9ACTN</name>
<keyword evidence="3" id="KW-1185">Reference proteome</keyword>
<dbReference type="Proteomes" id="UP001183420">
    <property type="component" value="Unassembled WGS sequence"/>
</dbReference>
<evidence type="ECO:0000259" key="1">
    <source>
        <dbReference type="Pfam" id="PF00550"/>
    </source>
</evidence>
<dbReference type="Gene3D" id="1.10.1200.10">
    <property type="entry name" value="ACP-like"/>
    <property type="match status" value="1"/>
</dbReference>